<dbReference type="InterPro" id="IPR000432">
    <property type="entry name" value="DNA_mismatch_repair_MutS_C"/>
</dbReference>
<keyword evidence="4" id="KW-0547">Nucleotide-binding</keyword>
<dbReference type="InterPro" id="IPR045076">
    <property type="entry name" value="MutS"/>
</dbReference>
<evidence type="ECO:0000256" key="12">
    <source>
        <dbReference type="ARBA" id="ARBA00029792"/>
    </source>
</evidence>
<dbReference type="AlphaFoldDB" id="A0A8H4QQH9"/>
<dbReference type="SMART" id="SM00534">
    <property type="entry name" value="MUTSac"/>
    <property type="match status" value="1"/>
</dbReference>
<dbReference type="InterPro" id="IPR007861">
    <property type="entry name" value="DNA_mismatch_repair_MutS_clamp"/>
</dbReference>
<evidence type="ECO:0000256" key="1">
    <source>
        <dbReference type="ARBA" id="ARBA00004123"/>
    </source>
</evidence>
<keyword evidence="5" id="KW-0227">DNA damage</keyword>
<dbReference type="InterPro" id="IPR016151">
    <property type="entry name" value="DNA_mismatch_repair_MutS_N"/>
</dbReference>
<comment type="function">
    <text evidence="10">Component of the post-replicative DNA mismatch repair system (MMR). Heterodimerizes with MSH2 to form MutS beta, which binds to DNA mismatches thereby initiating DNA repair. MSH3 provides substrate-binding and substrate specificity to the complex. When bound, the MutS beta heterodimer bends the DNA helix and shields approximately 20 base pairs. Acts mainly to repair insertion-deletion loops (IDLs) from 2 to 13 nucleotides in size, but can also repair base-base and single insertion-deletion mismatches that occur during replication. After mismatch binding, forms a ternary complex with the MutL alpha heterodimer, which is thought to be responsible for directing the downstream MMR events, including strand discrimination, excision, and resynthesis. ATP binding and hydrolysis play a pivotal role in mismatch repair functions.</text>
</comment>
<dbReference type="FunFam" id="3.40.50.300:FF:000870">
    <property type="entry name" value="MutS protein homolog 4"/>
    <property type="match status" value="1"/>
</dbReference>
<feature type="compositionally biased region" description="Polar residues" evidence="14">
    <location>
        <begin position="51"/>
        <end position="68"/>
    </location>
</feature>
<dbReference type="InterPro" id="IPR036187">
    <property type="entry name" value="DNA_mismatch_repair_MutS_sf"/>
</dbReference>
<evidence type="ECO:0000256" key="6">
    <source>
        <dbReference type="ARBA" id="ARBA00022840"/>
    </source>
</evidence>
<protein>
    <recommendedName>
        <fullName evidence="3 13">DNA mismatch repair protein MSH3</fullName>
    </recommendedName>
    <alternativeName>
        <fullName evidence="3 13">DNA mismatch repair protein MSH3</fullName>
    </alternativeName>
    <alternativeName>
        <fullName evidence="12">MutS protein homolog 3</fullName>
    </alternativeName>
</protein>
<keyword evidence="6" id="KW-0067">ATP-binding</keyword>
<keyword evidence="8" id="KW-0234">DNA repair</keyword>
<feature type="compositionally biased region" description="Basic and acidic residues" evidence="14">
    <location>
        <begin position="69"/>
        <end position="81"/>
    </location>
</feature>
<comment type="subunit">
    <text evidence="11">Heterodimer consisting of MSH2-MSH3 (MutS beta). Forms a ternary complex with MutL alpha (MLH1-PMS1).</text>
</comment>
<evidence type="ECO:0000313" key="16">
    <source>
        <dbReference type="EMBL" id="KAF4615129.1"/>
    </source>
</evidence>
<comment type="similarity">
    <text evidence="2">Belongs to the DNA mismatch repair MutS family. MSH3 subfamily.</text>
</comment>
<evidence type="ECO:0000256" key="3">
    <source>
        <dbReference type="ARBA" id="ARBA00022151"/>
    </source>
</evidence>
<evidence type="ECO:0000256" key="13">
    <source>
        <dbReference type="ARBA" id="ARBA00073774"/>
    </source>
</evidence>
<dbReference type="GO" id="GO:0006312">
    <property type="term" value="P:mitotic recombination"/>
    <property type="evidence" value="ECO:0007669"/>
    <property type="project" value="TreeGrafter"/>
</dbReference>
<dbReference type="InterPro" id="IPR027417">
    <property type="entry name" value="P-loop_NTPase"/>
</dbReference>
<evidence type="ECO:0000256" key="14">
    <source>
        <dbReference type="SAM" id="MobiDB-lite"/>
    </source>
</evidence>
<dbReference type="Pfam" id="PF05190">
    <property type="entry name" value="MutS_IV"/>
    <property type="match status" value="1"/>
</dbReference>
<sequence>MPQSTVPSQSTISSFFQSSPPKKKSGKRAASPIDLTSDNELNKSTPKRPRISQSASGSVANNKHSVSSVHDDWRFSPDKSKASPAKPRTAEQNARHEAFKKRLLQDNSWFLREESYKPEPQDQSVHEGGSTAPDDHDSGDESDRFEKLRELFSNKNKAKGKRKAKEVEEVAPPTKRSKKVVEVGPSGQPYTALEKQIVQLKKENTGTLLMVEVGYKYKFFGDDAKVATKELGMVSYMDRNFLVASIPVETMHKRLKTLLQCGYRVGIVNQTETAALKKVSDNRNTLFERKLTNLFTATTYIEALDSVDDTGEAAVPPFMCLIEETKGKNSADVSIGMIMICPSTGDVTYDDFDDNTRLVHARPSELLFPQNNISEATKKMLSHFAGLTSGGKQMRTENIQKVMDYTEAFAKVSDFYTDKGKHAIASENFKSGELMAAITDLPRRVVIALAHSIKYLSNFGIADAFLETKFFTKFTTRAHMLLAANTLINLEIFRNDTDNTTRGSLIWVLDRTKTKFGARLLRSWVSRPLVDKRVLEERIGAVQEILDSNAETLLTLRGLLKGLPDLAKGLCRIQYGQCTPKELSILLPAFQKVALAFENVDMENTGVKSSILNEIITSLPKLKGPVKDLLEAVNLKQAAEGNKETMWNDPDTYPEIIDADMAITMIETELKDELTAIRKQIKVPSLQWASVALDSHLVELKRSDKRPIPDNWILHSKTKLYVRYQVPSVQLKLQEREQRRELLEIRANEAYRSFLRDIAEKYYALLRDAVNKLAVADCLTSLAQVALMENWVRPEFTDDDILEIQDGRHPMIEQYNSNPYIPNSISMGGKDARTKIITGPNMGGKSSCVRMIALIALMAQIGSYVPAASVKMGLLDSILTRMGASDDLARGRSTFMVEMSETSEILQTATNRSLVILDELGRGTSTFDGIAIADATLQYLVEKKKSKTLFITHYPLLATKLQKKLPRDVQNVHMGYEVDQRITGVREVTFLYRLIPGLATESFGIECARLAALPENILEVAAERSAQMQGEVEQRVRKNKLIKAPYQIKQCLNGEKGDSETALEELRATLESL</sequence>
<dbReference type="NCBIfam" id="NF003810">
    <property type="entry name" value="PRK05399.1"/>
    <property type="match status" value="1"/>
</dbReference>
<keyword evidence="9" id="KW-0539">Nucleus</keyword>
<dbReference type="Pfam" id="PF05192">
    <property type="entry name" value="MutS_III"/>
    <property type="match status" value="1"/>
</dbReference>
<dbReference type="SUPFAM" id="SSF48334">
    <property type="entry name" value="DNA repair protein MutS, domain III"/>
    <property type="match status" value="1"/>
</dbReference>
<feature type="compositionally biased region" description="Low complexity" evidence="14">
    <location>
        <begin position="7"/>
        <end position="20"/>
    </location>
</feature>
<dbReference type="Gene3D" id="3.30.420.110">
    <property type="entry name" value="MutS, connector domain"/>
    <property type="match status" value="1"/>
</dbReference>
<dbReference type="Gene3D" id="3.40.1170.10">
    <property type="entry name" value="DNA repair protein MutS, domain I"/>
    <property type="match status" value="1"/>
</dbReference>
<dbReference type="PANTHER" id="PTHR11361">
    <property type="entry name" value="DNA MISMATCH REPAIR PROTEIN MUTS FAMILY MEMBER"/>
    <property type="match status" value="1"/>
</dbReference>
<dbReference type="Gene3D" id="3.40.50.300">
    <property type="entry name" value="P-loop containing nucleotide triphosphate hydrolases"/>
    <property type="match status" value="1"/>
</dbReference>
<dbReference type="Pfam" id="PF00488">
    <property type="entry name" value="MutS_V"/>
    <property type="match status" value="1"/>
</dbReference>
<dbReference type="GO" id="GO:0005524">
    <property type="term" value="F:ATP binding"/>
    <property type="evidence" value="ECO:0007669"/>
    <property type="project" value="UniProtKB-KW"/>
</dbReference>
<dbReference type="GO" id="GO:0030983">
    <property type="term" value="F:mismatched DNA binding"/>
    <property type="evidence" value="ECO:0007669"/>
    <property type="project" value="InterPro"/>
</dbReference>
<evidence type="ECO:0000256" key="7">
    <source>
        <dbReference type="ARBA" id="ARBA00023125"/>
    </source>
</evidence>
<dbReference type="InterPro" id="IPR007696">
    <property type="entry name" value="DNA_mismatch_repair_MutS_core"/>
</dbReference>
<dbReference type="GO" id="GO:0005634">
    <property type="term" value="C:nucleus"/>
    <property type="evidence" value="ECO:0007669"/>
    <property type="project" value="UniProtKB-SubCell"/>
</dbReference>
<evidence type="ECO:0000256" key="9">
    <source>
        <dbReference type="ARBA" id="ARBA00023242"/>
    </source>
</evidence>
<dbReference type="GO" id="GO:0140664">
    <property type="term" value="F:ATP-dependent DNA damage sensor activity"/>
    <property type="evidence" value="ECO:0007669"/>
    <property type="project" value="InterPro"/>
</dbReference>
<dbReference type="GO" id="GO:0006298">
    <property type="term" value="P:mismatch repair"/>
    <property type="evidence" value="ECO:0007669"/>
    <property type="project" value="InterPro"/>
</dbReference>
<dbReference type="SUPFAM" id="SSF55271">
    <property type="entry name" value="DNA repair protein MutS, domain I"/>
    <property type="match status" value="1"/>
</dbReference>
<evidence type="ECO:0000259" key="15">
    <source>
        <dbReference type="PROSITE" id="PS00486"/>
    </source>
</evidence>
<dbReference type="FunFam" id="3.40.1170.10:FF:000004">
    <property type="entry name" value="DNA mismatch repair protein"/>
    <property type="match status" value="1"/>
</dbReference>
<dbReference type="PANTHER" id="PTHR11361:SF122">
    <property type="entry name" value="DNA MISMATCH REPAIR PROTEIN MSH3"/>
    <property type="match status" value="1"/>
</dbReference>
<keyword evidence="7" id="KW-0238">DNA-binding</keyword>
<evidence type="ECO:0000256" key="11">
    <source>
        <dbReference type="ARBA" id="ARBA00025902"/>
    </source>
</evidence>
<feature type="domain" description="DNA mismatch repair proteins mutS family" evidence="15">
    <location>
        <begin position="913"/>
        <end position="929"/>
    </location>
</feature>
<evidence type="ECO:0000313" key="17">
    <source>
        <dbReference type="Proteomes" id="UP000521872"/>
    </source>
</evidence>
<evidence type="ECO:0000256" key="10">
    <source>
        <dbReference type="ARBA" id="ARBA00025373"/>
    </source>
</evidence>
<evidence type="ECO:0000256" key="5">
    <source>
        <dbReference type="ARBA" id="ARBA00022763"/>
    </source>
</evidence>
<gene>
    <name evidence="16" type="ORF">D9613_003157</name>
</gene>
<accession>A0A8H4QQH9</accession>
<organism evidence="16 17">
    <name type="scientific">Agrocybe pediades</name>
    <dbReference type="NCBI Taxonomy" id="84607"/>
    <lineage>
        <taxon>Eukaryota</taxon>
        <taxon>Fungi</taxon>
        <taxon>Dikarya</taxon>
        <taxon>Basidiomycota</taxon>
        <taxon>Agaricomycotina</taxon>
        <taxon>Agaricomycetes</taxon>
        <taxon>Agaricomycetidae</taxon>
        <taxon>Agaricales</taxon>
        <taxon>Agaricineae</taxon>
        <taxon>Strophariaceae</taxon>
        <taxon>Agrocybe</taxon>
    </lineage>
</organism>
<dbReference type="Gene3D" id="1.10.1420.10">
    <property type="match status" value="2"/>
</dbReference>
<feature type="compositionally biased region" description="Basic and acidic residues" evidence="14">
    <location>
        <begin position="111"/>
        <end position="120"/>
    </location>
</feature>
<evidence type="ECO:0000256" key="8">
    <source>
        <dbReference type="ARBA" id="ARBA00023204"/>
    </source>
</evidence>
<feature type="compositionally biased region" description="Polar residues" evidence="14">
    <location>
        <begin position="34"/>
        <end position="44"/>
    </location>
</feature>
<proteinExistence type="inferred from homology"/>
<dbReference type="EMBL" id="JAACJL010000044">
    <property type="protein sequence ID" value="KAF4615129.1"/>
    <property type="molecule type" value="Genomic_DNA"/>
</dbReference>
<dbReference type="Pfam" id="PF01624">
    <property type="entry name" value="MutS_I"/>
    <property type="match status" value="1"/>
</dbReference>
<dbReference type="SMART" id="SM00533">
    <property type="entry name" value="MUTSd"/>
    <property type="match status" value="1"/>
</dbReference>
<comment type="caution">
    <text evidence="16">The sequence shown here is derived from an EMBL/GenBank/DDBJ whole genome shotgun (WGS) entry which is preliminary data.</text>
</comment>
<comment type="subcellular location">
    <subcellularLocation>
        <location evidence="1">Nucleus</location>
    </subcellularLocation>
</comment>
<dbReference type="Proteomes" id="UP000521872">
    <property type="component" value="Unassembled WGS sequence"/>
</dbReference>
<reference evidence="16 17" key="1">
    <citation type="submission" date="2019-12" db="EMBL/GenBank/DDBJ databases">
        <authorList>
            <person name="Floudas D."/>
            <person name="Bentzer J."/>
            <person name="Ahren D."/>
            <person name="Johansson T."/>
            <person name="Persson P."/>
            <person name="Tunlid A."/>
        </authorList>
    </citation>
    <scope>NUCLEOTIDE SEQUENCE [LARGE SCALE GENOMIC DNA]</scope>
    <source>
        <strain evidence="16 17">CBS 102.39</strain>
    </source>
</reference>
<evidence type="ECO:0000256" key="2">
    <source>
        <dbReference type="ARBA" id="ARBA00007094"/>
    </source>
</evidence>
<evidence type="ECO:0000256" key="4">
    <source>
        <dbReference type="ARBA" id="ARBA00022741"/>
    </source>
</evidence>
<feature type="compositionally biased region" description="Basic and acidic residues" evidence="14">
    <location>
        <begin position="133"/>
        <end position="152"/>
    </location>
</feature>
<keyword evidence="17" id="KW-1185">Reference proteome</keyword>
<feature type="region of interest" description="Disordered" evidence="14">
    <location>
        <begin position="1"/>
        <end position="184"/>
    </location>
</feature>
<name>A0A8H4QQH9_9AGAR</name>
<dbReference type="InterPro" id="IPR036678">
    <property type="entry name" value="MutS_con_dom_sf"/>
</dbReference>
<dbReference type="InterPro" id="IPR007695">
    <property type="entry name" value="DNA_mismatch_repair_MutS-lik_N"/>
</dbReference>
<dbReference type="PROSITE" id="PS00486">
    <property type="entry name" value="DNA_MISMATCH_REPAIR_2"/>
    <property type="match status" value="1"/>
</dbReference>
<dbReference type="SUPFAM" id="SSF52540">
    <property type="entry name" value="P-loop containing nucleoside triphosphate hydrolases"/>
    <property type="match status" value="1"/>
</dbReference>